<protein>
    <submittedName>
        <fullName evidence="3">Aminotransferase class V-fold PLP-dependent enzyme</fullName>
    </submittedName>
</protein>
<dbReference type="KEGG" id="fbe:FF125_05820"/>
<dbReference type="PANTHER" id="PTHR43586">
    <property type="entry name" value="CYSTEINE DESULFURASE"/>
    <property type="match status" value="1"/>
</dbReference>
<dbReference type="PROSITE" id="PS00371">
    <property type="entry name" value="PTS_EIIA_TYPE_1_HIS"/>
    <property type="match status" value="1"/>
</dbReference>
<dbReference type="InterPro" id="IPR001127">
    <property type="entry name" value="PTS_EIIA_1_perm"/>
</dbReference>
<dbReference type="InterPro" id="IPR015422">
    <property type="entry name" value="PyrdxlP-dep_Trfase_small"/>
</dbReference>
<keyword evidence="3" id="KW-0808">Transferase</keyword>
<dbReference type="InterPro" id="IPR015421">
    <property type="entry name" value="PyrdxlP-dep_Trfase_major"/>
</dbReference>
<evidence type="ECO:0000259" key="2">
    <source>
        <dbReference type="PROSITE" id="PS00371"/>
    </source>
</evidence>
<reference evidence="3 4" key="1">
    <citation type="submission" date="2019-05" db="EMBL/GenBank/DDBJ databases">
        <title>Algicella ahnfeltiae gen. nov., sp. nov., a novel marine bacterium of the family Flavobacteriaceae isolated from a red alga.</title>
        <authorList>
            <person name="Nedashkovskaya O.I."/>
            <person name="Kukhlevskiy A.D."/>
            <person name="Kim S.-G."/>
            <person name="Zhukova N.V."/>
            <person name="Mikhailov V.V."/>
        </authorList>
    </citation>
    <scope>NUCLEOTIDE SEQUENCE [LARGE SCALE GENOMIC DNA]</scope>
    <source>
        <strain evidence="3 4">10Alg115</strain>
    </source>
</reference>
<dbReference type="Gene3D" id="3.90.1150.10">
    <property type="entry name" value="Aspartate Aminotransferase, domain 1"/>
    <property type="match status" value="1"/>
</dbReference>
<organism evidence="3 4">
    <name type="scientific">Aureibaculum algae</name>
    <dbReference type="NCBI Taxonomy" id="2584122"/>
    <lineage>
        <taxon>Bacteria</taxon>
        <taxon>Pseudomonadati</taxon>
        <taxon>Bacteroidota</taxon>
        <taxon>Flavobacteriia</taxon>
        <taxon>Flavobacteriales</taxon>
        <taxon>Flavobacteriaceae</taxon>
        <taxon>Aureibaculum</taxon>
    </lineage>
</organism>
<evidence type="ECO:0000313" key="3">
    <source>
        <dbReference type="EMBL" id="QCX37974.1"/>
    </source>
</evidence>
<gene>
    <name evidence="3" type="ORF">FF125_05820</name>
</gene>
<sequence>MSIEEIRSLFPITEKAVYLNSASQAPLNTLVYDRLQKHLKTELNPVGKKAFDRNNIRGLLAKLLGGAPEEYALVTSTGVGLGIVAQGVDLKKGDNIVIPEYEHWNNNYPWLQLKEKGVEIRFAKINKDLSIDPASIEKWVDTNTRIVAIAAVRFNSGFRPDLAAIGKIAHMNGALFVVDAAQAAGMTPIDVEKYQIDVMAGCGFKWLLGMHGTGFLYVSKRVLNKITPVLPGMYAADKSDDNLTYHEDSRKFETGTIAYSLFDAWSDGLHLLLHIGIDTIYEKALEHTDLLIKGLREKGFKIVTPTKKRNERTAIVHFNTGSLETTKILFEKLKKENVLVTLQANNIRVSPNFFNTHTEIRKFLSLVSN</sequence>
<evidence type="ECO:0000256" key="1">
    <source>
        <dbReference type="ARBA" id="ARBA00022898"/>
    </source>
</evidence>
<proteinExistence type="predicted"/>
<dbReference type="SUPFAM" id="SSF53383">
    <property type="entry name" value="PLP-dependent transferases"/>
    <property type="match status" value="1"/>
</dbReference>
<keyword evidence="4" id="KW-1185">Reference proteome</keyword>
<dbReference type="PANTHER" id="PTHR43586:SF15">
    <property type="entry name" value="BLR3095 PROTEIN"/>
    <property type="match status" value="1"/>
</dbReference>
<dbReference type="RefSeq" id="WP_138948888.1">
    <property type="nucleotide sequence ID" value="NZ_CP040749.1"/>
</dbReference>
<feature type="domain" description="PTS EIIA type-1" evidence="2">
    <location>
        <begin position="268"/>
        <end position="280"/>
    </location>
</feature>
<dbReference type="Gene3D" id="3.40.640.10">
    <property type="entry name" value="Type I PLP-dependent aspartate aminotransferase-like (Major domain)"/>
    <property type="match status" value="1"/>
</dbReference>
<dbReference type="InterPro" id="IPR000192">
    <property type="entry name" value="Aminotrans_V_dom"/>
</dbReference>
<name>A0A5B7TS28_9FLAO</name>
<keyword evidence="1" id="KW-0663">Pyridoxal phosphate</keyword>
<dbReference type="EMBL" id="CP040749">
    <property type="protein sequence ID" value="QCX37974.1"/>
    <property type="molecule type" value="Genomic_DNA"/>
</dbReference>
<keyword evidence="3" id="KW-0032">Aminotransferase</keyword>
<evidence type="ECO:0000313" key="4">
    <source>
        <dbReference type="Proteomes" id="UP000306229"/>
    </source>
</evidence>
<dbReference type="OrthoDB" id="513408at2"/>
<dbReference type="InterPro" id="IPR015424">
    <property type="entry name" value="PyrdxlP-dep_Trfase"/>
</dbReference>
<accession>A0A5B7TS28</accession>
<dbReference type="GO" id="GO:0009401">
    <property type="term" value="P:phosphoenolpyruvate-dependent sugar phosphotransferase system"/>
    <property type="evidence" value="ECO:0007669"/>
    <property type="project" value="InterPro"/>
</dbReference>
<dbReference type="AlphaFoldDB" id="A0A5B7TS28"/>
<dbReference type="Pfam" id="PF00266">
    <property type="entry name" value="Aminotran_5"/>
    <property type="match status" value="1"/>
</dbReference>
<dbReference type="Proteomes" id="UP000306229">
    <property type="component" value="Chromosome"/>
</dbReference>
<dbReference type="GO" id="GO:0008483">
    <property type="term" value="F:transaminase activity"/>
    <property type="evidence" value="ECO:0007669"/>
    <property type="project" value="UniProtKB-KW"/>
</dbReference>